<dbReference type="Gramene" id="TuG1812G0700003643.01.T01">
    <property type="protein sequence ID" value="TuG1812G0700003643.01.T01.cds394017"/>
    <property type="gene ID" value="TuG1812G0700003643.01"/>
</dbReference>
<evidence type="ECO:0000313" key="1">
    <source>
        <dbReference type="EnsemblPlants" id="TuG1812G0700003643.01.T01.cds394017"/>
    </source>
</evidence>
<dbReference type="Proteomes" id="UP000015106">
    <property type="component" value="Chromosome 7"/>
</dbReference>
<reference evidence="1" key="2">
    <citation type="submission" date="2018-03" db="EMBL/GenBank/DDBJ databases">
        <title>The Triticum urartu genome reveals the dynamic nature of wheat genome evolution.</title>
        <authorList>
            <person name="Ling H."/>
            <person name="Ma B."/>
            <person name="Shi X."/>
            <person name="Liu H."/>
            <person name="Dong L."/>
            <person name="Sun H."/>
            <person name="Cao Y."/>
            <person name="Gao Q."/>
            <person name="Zheng S."/>
            <person name="Li Y."/>
            <person name="Yu Y."/>
            <person name="Du H."/>
            <person name="Qi M."/>
            <person name="Li Y."/>
            <person name="Yu H."/>
            <person name="Cui Y."/>
            <person name="Wang N."/>
            <person name="Chen C."/>
            <person name="Wu H."/>
            <person name="Zhao Y."/>
            <person name="Zhang J."/>
            <person name="Li Y."/>
            <person name="Zhou W."/>
            <person name="Zhang B."/>
            <person name="Hu W."/>
            <person name="Eijk M."/>
            <person name="Tang J."/>
            <person name="Witsenboer H."/>
            <person name="Zhao S."/>
            <person name="Li Z."/>
            <person name="Zhang A."/>
            <person name="Wang D."/>
            <person name="Liang C."/>
        </authorList>
    </citation>
    <scope>NUCLEOTIDE SEQUENCE [LARGE SCALE GENOMIC DNA]</scope>
    <source>
        <strain evidence="1">cv. G1812</strain>
    </source>
</reference>
<accession>A0A8R7V5J5</accession>
<name>A0A8R7V5J5_TRIUA</name>
<dbReference type="AlphaFoldDB" id="A0A8R7V5J5"/>
<reference evidence="1" key="3">
    <citation type="submission" date="2022-06" db="UniProtKB">
        <authorList>
            <consortium name="EnsemblPlants"/>
        </authorList>
    </citation>
    <scope>IDENTIFICATION</scope>
</reference>
<organism evidence="1 2">
    <name type="scientific">Triticum urartu</name>
    <name type="common">Red wild einkorn</name>
    <name type="synonym">Crithodium urartu</name>
    <dbReference type="NCBI Taxonomy" id="4572"/>
    <lineage>
        <taxon>Eukaryota</taxon>
        <taxon>Viridiplantae</taxon>
        <taxon>Streptophyta</taxon>
        <taxon>Embryophyta</taxon>
        <taxon>Tracheophyta</taxon>
        <taxon>Spermatophyta</taxon>
        <taxon>Magnoliopsida</taxon>
        <taxon>Liliopsida</taxon>
        <taxon>Poales</taxon>
        <taxon>Poaceae</taxon>
        <taxon>BOP clade</taxon>
        <taxon>Pooideae</taxon>
        <taxon>Triticodae</taxon>
        <taxon>Triticeae</taxon>
        <taxon>Triticinae</taxon>
        <taxon>Triticum</taxon>
    </lineage>
</organism>
<protein>
    <submittedName>
        <fullName evidence="1">Uncharacterized protein</fullName>
    </submittedName>
</protein>
<evidence type="ECO:0000313" key="2">
    <source>
        <dbReference type="Proteomes" id="UP000015106"/>
    </source>
</evidence>
<dbReference type="EnsemblPlants" id="TuG1812G0700003643.01.T01">
    <property type="protein sequence ID" value="TuG1812G0700003643.01.T01.cds394017"/>
    <property type="gene ID" value="TuG1812G0700003643.01"/>
</dbReference>
<proteinExistence type="predicted"/>
<reference evidence="2" key="1">
    <citation type="journal article" date="2013" name="Nature">
        <title>Draft genome of the wheat A-genome progenitor Triticum urartu.</title>
        <authorList>
            <person name="Ling H.Q."/>
            <person name="Zhao S."/>
            <person name="Liu D."/>
            <person name="Wang J."/>
            <person name="Sun H."/>
            <person name="Zhang C."/>
            <person name="Fan H."/>
            <person name="Li D."/>
            <person name="Dong L."/>
            <person name="Tao Y."/>
            <person name="Gao C."/>
            <person name="Wu H."/>
            <person name="Li Y."/>
            <person name="Cui Y."/>
            <person name="Guo X."/>
            <person name="Zheng S."/>
            <person name="Wang B."/>
            <person name="Yu K."/>
            <person name="Liang Q."/>
            <person name="Yang W."/>
            <person name="Lou X."/>
            <person name="Chen J."/>
            <person name="Feng M."/>
            <person name="Jian J."/>
            <person name="Zhang X."/>
            <person name="Luo G."/>
            <person name="Jiang Y."/>
            <person name="Liu J."/>
            <person name="Wang Z."/>
            <person name="Sha Y."/>
            <person name="Zhang B."/>
            <person name="Wu H."/>
            <person name="Tang D."/>
            <person name="Shen Q."/>
            <person name="Xue P."/>
            <person name="Zou S."/>
            <person name="Wang X."/>
            <person name="Liu X."/>
            <person name="Wang F."/>
            <person name="Yang Y."/>
            <person name="An X."/>
            <person name="Dong Z."/>
            <person name="Zhang K."/>
            <person name="Zhang X."/>
            <person name="Luo M.C."/>
            <person name="Dvorak J."/>
            <person name="Tong Y."/>
            <person name="Wang J."/>
            <person name="Yang H."/>
            <person name="Li Z."/>
            <person name="Wang D."/>
            <person name="Zhang A."/>
            <person name="Wang J."/>
        </authorList>
    </citation>
    <scope>NUCLEOTIDE SEQUENCE</scope>
    <source>
        <strain evidence="2">cv. G1812</strain>
    </source>
</reference>
<sequence length="57" mass="6904">MIAEFWFRQHSENFACSECELQLVRWFHGVAPFYLEMDSWHVLNQWLALLNHSTCCK</sequence>
<keyword evidence="2" id="KW-1185">Reference proteome</keyword>